<accession>A0A1G9WPN2</accession>
<dbReference type="OrthoDB" id="1685190at2"/>
<dbReference type="Proteomes" id="UP000214880">
    <property type="component" value="Unassembled WGS sequence"/>
</dbReference>
<organism evidence="1 2">
    <name type="scientific">Dendrosporobacter quercicolus</name>
    <dbReference type="NCBI Taxonomy" id="146817"/>
    <lineage>
        <taxon>Bacteria</taxon>
        <taxon>Bacillati</taxon>
        <taxon>Bacillota</taxon>
        <taxon>Negativicutes</taxon>
        <taxon>Selenomonadales</taxon>
        <taxon>Sporomusaceae</taxon>
        <taxon>Dendrosporobacter</taxon>
    </lineage>
</organism>
<name>A0A1G9WPN2_9FIRM</name>
<dbReference type="EMBL" id="FNHB01000008">
    <property type="protein sequence ID" value="SDM86123.1"/>
    <property type="molecule type" value="Genomic_DNA"/>
</dbReference>
<dbReference type="AlphaFoldDB" id="A0A1G9WPN2"/>
<keyword evidence="2" id="KW-1185">Reference proteome</keyword>
<reference evidence="1 2" key="1">
    <citation type="submission" date="2016-10" db="EMBL/GenBank/DDBJ databases">
        <authorList>
            <person name="de Groot N.N."/>
        </authorList>
    </citation>
    <scope>NUCLEOTIDE SEQUENCE [LARGE SCALE GENOMIC DNA]</scope>
    <source>
        <strain evidence="1 2">DSM 1736</strain>
    </source>
</reference>
<gene>
    <name evidence="1" type="ORF">SAMN04488502_10840</name>
</gene>
<sequence>MDKLAQIQHLRIQLGALGYHDFQIDSMIKEEIGTAKLTGLSEEQYEQCIETLQGYIEFASKCQKKK</sequence>
<protein>
    <submittedName>
        <fullName evidence="1">Uncharacterized protein</fullName>
    </submittedName>
</protein>
<dbReference type="RefSeq" id="WP_092074263.1">
    <property type="nucleotide sequence ID" value="NZ_FNHB01000008.1"/>
</dbReference>
<evidence type="ECO:0000313" key="2">
    <source>
        <dbReference type="Proteomes" id="UP000214880"/>
    </source>
</evidence>
<proteinExistence type="predicted"/>
<evidence type="ECO:0000313" key="1">
    <source>
        <dbReference type="EMBL" id="SDM86123.1"/>
    </source>
</evidence>